<comment type="similarity">
    <text evidence="1">Belongs to the isochorismatase family.</text>
</comment>
<dbReference type="GO" id="GO:0046872">
    <property type="term" value="F:metal ion binding"/>
    <property type="evidence" value="ECO:0007669"/>
    <property type="project" value="UniProtKB-KW"/>
</dbReference>
<organism evidence="10 11">
    <name type="scientific">Arthrobacter terrae</name>
    <dbReference type="NCBI Taxonomy" id="2935737"/>
    <lineage>
        <taxon>Bacteria</taxon>
        <taxon>Bacillati</taxon>
        <taxon>Actinomycetota</taxon>
        <taxon>Actinomycetes</taxon>
        <taxon>Micrococcales</taxon>
        <taxon>Micrococcaceae</taxon>
        <taxon>Arthrobacter</taxon>
    </lineage>
</organism>
<evidence type="ECO:0000256" key="1">
    <source>
        <dbReference type="ARBA" id="ARBA00006336"/>
    </source>
</evidence>
<keyword evidence="4" id="KW-0378">Hydrolase</keyword>
<dbReference type="PANTHER" id="PTHR11080">
    <property type="entry name" value="PYRAZINAMIDASE/NICOTINAMIDASE"/>
    <property type="match status" value="1"/>
</dbReference>
<keyword evidence="3" id="KW-0479">Metal-binding</keyword>
<feature type="domain" description="Isochorismatase-like" evidence="9">
    <location>
        <begin position="156"/>
        <end position="223"/>
    </location>
</feature>
<evidence type="ECO:0000313" key="11">
    <source>
        <dbReference type="Proteomes" id="UP000655366"/>
    </source>
</evidence>
<feature type="domain" description="Isochorismatase-like" evidence="9">
    <location>
        <begin position="4"/>
        <end position="109"/>
    </location>
</feature>
<evidence type="ECO:0000256" key="6">
    <source>
        <dbReference type="ARBA" id="ARBA00039017"/>
    </source>
</evidence>
<dbReference type="GO" id="GO:0019363">
    <property type="term" value="P:pyridine nucleotide biosynthetic process"/>
    <property type="evidence" value="ECO:0007669"/>
    <property type="project" value="UniProtKB-KW"/>
</dbReference>
<comment type="caution">
    <text evidence="10">The sequence shown here is derived from an EMBL/GenBank/DDBJ whole genome shotgun (WGS) entry which is preliminary data.</text>
</comment>
<evidence type="ECO:0000256" key="7">
    <source>
        <dbReference type="ARBA" id="ARBA00043224"/>
    </source>
</evidence>
<evidence type="ECO:0000259" key="9">
    <source>
        <dbReference type="Pfam" id="PF00857"/>
    </source>
</evidence>
<feature type="region of interest" description="Disordered" evidence="8">
    <location>
        <begin position="118"/>
        <end position="150"/>
    </location>
</feature>
<protein>
    <recommendedName>
        <fullName evidence="6">nicotinamidase</fullName>
        <ecNumber evidence="6">3.5.1.19</ecNumber>
    </recommendedName>
    <alternativeName>
        <fullName evidence="7">Nicotinamide deamidase</fullName>
    </alternativeName>
</protein>
<keyword evidence="2" id="KW-0662">Pyridine nucleotide biosynthesis</keyword>
<feature type="compositionally biased region" description="Acidic residues" evidence="8">
    <location>
        <begin position="131"/>
        <end position="142"/>
    </location>
</feature>
<keyword evidence="11" id="KW-1185">Reference proteome</keyword>
<dbReference type="EMBL" id="JADNYM010000039">
    <property type="protein sequence ID" value="MBG0741746.1"/>
    <property type="molecule type" value="Genomic_DNA"/>
</dbReference>
<accession>A0A931G6B3</accession>
<proteinExistence type="inferred from homology"/>
<evidence type="ECO:0000256" key="4">
    <source>
        <dbReference type="ARBA" id="ARBA00022801"/>
    </source>
</evidence>
<dbReference type="PANTHER" id="PTHR11080:SF2">
    <property type="entry name" value="LD05707P"/>
    <property type="match status" value="1"/>
</dbReference>
<evidence type="ECO:0000256" key="5">
    <source>
        <dbReference type="ARBA" id="ARBA00037900"/>
    </source>
</evidence>
<dbReference type="RefSeq" id="WP_196398677.1">
    <property type="nucleotide sequence ID" value="NZ_JADNYM010000039.1"/>
</dbReference>
<dbReference type="InterPro" id="IPR052347">
    <property type="entry name" value="Isochorismatase_Nicotinamidase"/>
</dbReference>
<dbReference type="SUPFAM" id="SSF52499">
    <property type="entry name" value="Isochorismatase-like hydrolases"/>
    <property type="match status" value="1"/>
</dbReference>
<gene>
    <name evidence="10" type="ORF">IV500_20525</name>
</gene>
<sequence length="226" mass="23613">MTQALIIVDVQNDFCERGSLAISGGAALAADVSELLDSSVDYDYIVATQDWHIDPGAHFSDSPDFVTSWPVHCVADSRGAALHPDLDTENIDAYFHKGQFDAAYSGFEGLLAPEDEVRTGEHTPGASGGIADDEAEDEDDDGFGPGSPSAAAGTVTLDDWLRERDVDSVTIVGLATDHCVRATALDALEAGYDTTVLTDLVAGVDPATSAAALAQLADAGVELRRS</sequence>
<evidence type="ECO:0000256" key="8">
    <source>
        <dbReference type="SAM" id="MobiDB-lite"/>
    </source>
</evidence>
<dbReference type="Pfam" id="PF00857">
    <property type="entry name" value="Isochorismatase"/>
    <property type="match status" value="2"/>
</dbReference>
<dbReference type="AlphaFoldDB" id="A0A931G6B3"/>
<evidence type="ECO:0000256" key="3">
    <source>
        <dbReference type="ARBA" id="ARBA00022723"/>
    </source>
</evidence>
<evidence type="ECO:0000256" key="2">
    <source>
        <dbReference type="ARBA" id="ARBA00022642"/>
    </source>
</evidence>
<reference evidence="10 11" key="1">
    <citation type="submission" date="2020-11" db="EMBL/GenBank/DDBJ databases">
        <title>Arthrobacter antarcticus sp. nov., isolated from Antarctic Soil.</title>
        <authorList>
            <person name="Li J."/>
        </authorList>
    </citation>
    <scope>NUCLEOTIDE SEQUENCE [LARGE SCALE GENOMIC DNA]</scope>
    <source>
        <strain evidence="10 11">Z1-20</strain>
    </source>
</reference>
<dbReference type="InterPro" id="IPR036380">
    <property type="entry name" value="Isochorismatase-like_sf"/>
</dbReference>
<dbReference type="Gene3D" id="3.40.50.850">
    <property type="entry name" value="Isochorismatase-like"/>
    <property type="match status" value="1"/>
</dbReference>
<dbReference type="InterPro" id="IPR000868">
    <property type="entry name" value="Isochorismatase-like_dom"/>
</dbReference>
<dbReference type="GO" id="GO:0008936">
    <property type="term" value="F:nicotinamidase activity"/>
    <property type="evidence" value="ECO:0007669"/>
    <property type="project" value="UniProtKB-EC"/>
</dbReference>
<evidence type="ECO:0000313" key="10">
    <source>
        <dbReference type="EMBL" id="MBG0741746.1"/>
    </source>
</evidence>
<comment type="pathway">
    <text evidence="5">Cofactor biosynthesis; nicotinate biosynthesis; nicotinate from nicotinamide: step 1/1.</text>
</comment>
<name>A0A931G6B3_9MICC</name>
<dbReference type="EC" id="3.5.1.19" evidence="6"/>
<dbReference type="Proteomes" id="UP000655366">
    <property type="component" value="Unassembled WGS sequence"/>
</dbReference>